<sequence length="61" mass="6678">MQFAGEATVTLFDEDDIDEDDHLGTIVISESELNQGVHSQTFNGDDANYILFYAVVPTVIG</sequence>
<comment type="caution">
    <text evidence="1">The sequence shown here is derived from an EMBL/GenBank/DDBJ whole genome shotgun (WGS) entry which is preliminary data.</text>
</comment>
<evidence type="ECO:0000313" key="1">
    <source>
        <dbReference type="EMBL" id="EON70135.1"/>
    </source>
</evidence>
<dbReference type="EMBL" id="AQPX01000069">
    <property type="protein sequence ID" value="EON70135.1"/>
    <property type="molecule type" value="Genomic_DNA"/>
</dbReference>
<name>R7Z7J3_LYSSH</name>
<proteinExistence type="predicted"/>
<organism evidence="1 2">
    <name type="scientific">Lysinibacillus sphaericus OT4b.31</name>
    <dbReference type="NCBI Taxonomy" id="1285586"/>
    <lineage>
        <taxon>Bacteria</taxon>
        <taxon>Bacillati</taxon>
        <taxon>Bacillota</taxon>
        <taxon>Bacilli</taxon>
        <taxon>Bacillales</taxon>
        <taxon>Bacillaceae</taxon>
        <taxon>Lysinibacillus</taxon>
    </lineage>
</organism>
<gene>
    <name evidence="1" type="ORF">H131_22987</name>
</gene>
<dbReference type="Proteomes" id="UP000013911">
    <property type="component" value="Unassembled WGS sequence"/>
</dbReference>
<reference evidence="1 2" key="1">
    <citation type="submission" date="2013-04" db="EMBL/GenBank/DDBJ databases">
        <title>Draft genome of the heavy metal tolerant bacterium Lysinibacillus sphaericus strain OT4b.31.</title>
        <authorList>
            <person name="Pena-Montenegro T.D."/>
            <person name="Dussan J."/>
        </authorList>
    </citation>
    <scope>NUCLEOTIDE SEQUENCE [LARGE SCALE GENOMIC DNA]</scope>
    <source>
        <strain evidence="1 2">OT4b.31</strain>
    </source>
</reference>
<dbReference type="AlphaFoldDB" id="R7Z7J3"/>
<accession>R7Z7J3</accession>
<dbReference type="HOGENOM" id="CLU_2917141_0_0_9"/>
<protein>
    <submittedName>
        <fullName evidence="1">Uncharacterized protein</fullName>
    </submittedName>
</protein>
<evidence type="ECO:0000313" key="2">
    <source>
        <dbReference type="Proteomes" id="UP000013911"/>
    </source>
</evidence>